<proteinExistence type="predicted"/>
<accession>A0A8H7Q8K6</accession>
<name>A0A8H7Q8K6_9FUNG</name>
<dbReference type="PANTHER" id="PTHR28577:SF1">
    <property type="entry name" value="CENTROMERE PROTEIN P"/>
    <property type="match status" value="1"/>
</dbReference>
<dbReference type="GO" id="GO:0000775">
    <property type="term" value="C:chromosome, centromeric region"/>
    <property type="evidence" value="ECO:0007669"/>
    <property type="project" value="InterPro"/>
</dbReference>
<feature type="region of interest" description="Disordered" evidence="1">
    <location>
        <begin position="31"/>
        <end position="70"/>
    </location>
</feature>
<dbReference type="GO" id="GO:0034080">
    <property type="term" value="P:CENP-A containing chromatin assembly"/>
    <property type="evidence" value="ECO:0007669"/>
    <property type="project" value="InterPro"/>
</dbReference>
<dbReference type="InterPro" id="IPR027801">
    <property type="entry name" value="CENP-P"/>
</dbReference>
<dbReference type="PANTHER" id="PTHR28577">
    <property type="entry name" value="CENTROMERE PROTEIN P"/>
    <property type="match status" value="1"/>
</dbReference>
<dbReference type="EMBL" id="JAEPRA010000004">
    <property type="protein sequence ID" value="KAG2186751.1"/>
    <property type="molecule type" value="Genomic_DNA"/>
</dbReference>
<sequence length="390" mass="45295">MATTPYHDNNDVFFDDYKTANARFHSRLMAVQQHSEDPQSSRHPRSSESHSRPGRPSSSHSYTSQQEREKSVLLTQIEQMRDEVEYYRAERNKVRQRRKEMSGRSRMTFEERMASEKDEEEDLQAVIEYLLSPIVTEEERMTAGDSLNETNLKIKALQSPEVVRASEVSHIMFTDIQKSLEKTPFHETIGQYELTGKSFDEEFRVSFQTNADEGRVLDLVINVSPSLYFDVGPFLDRFQTEGNLLGFFRVLVHQARLLWERRRVFSSLSSRYEETDIKVEEIGYEQLKFSDGSEEQPDLLLSWEMPRTDIPDQVEGMDVPKREAPNIQLEAVVSRRWSALDADGVLTKLPERFKRLMQRVGVEEATATLVSAMYSEIRCHYVPDPKCLTD</sequence>
<gene>
    <name evidence="2" type="ORF">INT44_002977</name>
</gene>
<feature type="compositionally biased region" description="Basic and acidic residues" evidence="1">
    <location>
        <begin position="34"/>
        <end position="51"/>
    </location>
</feature>
<dbReference type="Pfam" id="PF13096">
    <property type="entry name" value="CENP-P"/>
    <property type="match status" value="1"/>
</dbReference>
<evidence type="ECO:0000313" key="3">
    <source>
        <dbReference type="Proteomes" id="UP000612746"/>
    </source>
</evidence>
<organism evidence="2 3">
    <name type="scientific">Umbelopsis vinacea</name>
    <dbReference type="NCBI Taxonomy" id="44442"/>
    <lineage>
        <taxon>Eukaryota</taxon>
        <taxon>Fungi</taxon>
        <taxon>Fungi incertae sedis</taxon>
        <taxon>Mucoromycota</taxon>
        <taxon>Mucoromycotina</taxon>
        <taxon>Umbelopsidomycetes</taxon>
        <taxon>Umbelopsidales</taxon>
        <taxon>Umbelopsidaceae</taxon>
        <taxon>Umbelopsis</taxon>
    </lineage>
</organism>
<feature type="compositionally biased region" description="Basic and acidic residues" evidence="1">
    <location>
        <begin position="93"/>
        <end position="116"/>
    </location>
</feature>
<comment type="caution">
    <text evidence="2">The sequence shown here is derived from an EMBL/GenBank/DDBJ whole genome shotgun (WGS) entry which is preliminary data.</text>
</comment>
<evidence type="ECO:0000313" key="2">
    <source>
        <dbReference type="EMBL" id="KAG2186751.1"/>
    </source>
</evidence>
<dbReference type="GO" id="GO:0005634">
    <property type="term" value="C:nucleus"/>
    <property type="evidence" value="ECO:0007669"/>
    <property type="project" value="TreeGrafter"/>
</dbReference>
<keyword evidence="3" id="KW-1185">Reference proteome</keyword>
<reference evidence="2" key="1">
    <citation type="submission" date="2020-12" db="EMBL/GenBank/DDBJ databases">
        <title>Metabolic potential, ecology and presence of endohyphal bacteria is reflected in genomic diversity of Mucoromycotina.</title>
        <authorList>
            <person name="Muszewska A."/>
            <person name="Okrasinska A."/>
            <person name="Steczkiewicz K."/>
            <person name="Drgas O."/>
            <person name="Orlowska M."/>
            <person name="Perlinska-Lenart U."/>
            <person name="Aleksandrzak-Piekarczyk T."/>
            <person name="Szatraj K."/>
            <person name="Zielenkiewicz U."/>
            <person name="Pilsyk S."/>
            <person name="Malc E."/>
            <person name="Mieczkowski P."/>
            <person name="Kruszewska J.S."/>
            <person name="Biernat P."/>
            <person name="Pawlowska J."/>
        </authorList>
    </citation>
    <scope>NUCLEOTIDE SEQUENCE</scope>
    <source>
        <strain evidence="2">WA0000051536</strain>
    </source>
</reference>
<evidence type="ECO:0000256" key="1">
    <source>
        <dbReference type="SAM" id="MobiDB-lite"/>
    </source>
</evidence>
<dbReference type="AlphaFoldDB" id="A0A8H7Q8K6"/>
<dbReference type="Proteomes" id="UP000612746">
    <property type="component" value="Unassembled WGS sequence"/>
</dbReference>
<protein>
    <submittedName>
        <fullName evidence="2">Uncharacterized protein</fullName>
    </submittedName>
</protein>
<feature type="region of interest" description="Disordered" evidence="1">
    <location>
        <begin position="93"/>
        <end position="117"/>
    </location>
</feature>
<dbReference type="OrthoDB" id="5976950at2759"/>